<dbReference type="Pfam" id="PF00664">
    <property type="entry name" value="ABC_membrane"/>
    <property type="match status" value="1"/>
</dbReference>
<dbReference type="EMBL" id="BMNG01000010">
    <property type="protein sequence ID" value="GGO48628.1"/>
    <property type="molecule type" value="Genomic_DNA"/>
</dbReference>
<feature type="domain" description="ABC transporter" evidence="8">
    <location>
        <begin position="380"/>
        <end position="618"/>
    </location>
</feature>
<dbReference type="Pfam" id="PF00005">
    <property type="entry name" value="ABC_tran"/>
    <property type="match status" value="1"/>
</dbReference>
<dbReference type="PROSITE" id="PS00211">
    <property type="entry name" value="ABC_TRANSPORTER_1"/>
    <property type="match status" value="1"/>
</dbReference>
<feature type="transmembrane region" description="Helical" evidence="7">
    <location>
        <begin position="267"/>
        <end position="287"/>
    </location>
</feature>
<dbReference type="InterPro" id="IPR003593">
    <property type="entry name" value="AAA+_ATPase"/>
</dbReference>
<sequence>MPQRRLLGVLRPHRARVALLVVLIVALAATTVAPAVVAQRLIDDGVLRRDEGMVWAMTGALAALGAAQAALTYLERRFATRLAEDVVLRMRTNVFAHLQRQSLGFFSVARTGALVSRLHGDVAGVQQVIAGTLPAAVSALFLLLTTGLTVMAMEWRLAGLVLLLLPVLYLLTSHFTIALRKVNQRMLAAFADLDSLVAERLSSGGAEVIRHYGHSDRDTPQFRLLAARVRDASVRRASLAAALTGSLILMVTLVTALIYLVASRLAISGSLTLGTVIALLSLLARLFGPLTALPGLRVELIAGRVAFDRIQEVLAFEPQIVDAPDARRLPARAHQAPSVEFRQVDFAYPPPHDLAVSSLTGDQDADLADEVALRLDAELLDSGPLTDALPANTHGPRPALAALSFVAAPGTTVGIVGLSGAGKSTLARLLTRSFDVDSGRVLIDGVDVRRLRLDDLRSAIGIVPQETFLFNDTIRANLLLARPDATTEELETACHDSRVWPAIKGLPDGLDTVIGDRGLRLSGGERQRLALARLLLKGPPIVVLDEATSHSDTVTEQEIHESMGEFLRSRTCLVIAHRLSTVRDADQILVMRAGRVVECGRHQELLDAGGWYARLHRAQHGVPVAR</sequence>
<evidence type="ECO:0000259" key="9">
    <source>
        <dbReference type="PROSITE" id="PS50929"/>
    </source>
</evidence>
<feature type="transmembrane region" description="Helical" evidence="7">
    <location>
        <begin position="237"/>
        <end position="261"/>
    </location>
</feature>
<evidence type="ECO:0000256" key="5">
    <source>
        <dbReference type="ARBA" id="ARBA00022989"/>
    </source>
</evidence>
<dbReference type="Proteomes" id="UP000656881">
    <property type="component" value="Unassembled WGS sequence"/>
</dbReference>
<comment type="subcellular location">
    <subcellularLocation>
        <location evidence="1">Cell membrane</location>
        <topology evidence="1">Multi-pass membrane protein</topology>
    </subcellularLocation>
</comment>
<dbReference type="PANTHER" id="PTHR43394">
    <property type="entry name" value="ATP-DEPENDENT PERMEASE MDL1, MITOCHONDRIAL"/>
    <property type="match status" value="1"/>
</dbReference>
<keyword evidence="5 7" id="KW-1133">Transmembrane helix</keyword>
<feature type="transmembrane region" description="Helical" evidence="7">
    <location>
        <begin position="54"/>
        <end position="74"/>
    </location>
</feature>
<reference evidence="11" key="1">
    <citation type="journal article" date="2019" name="Int. J. Syst. Evol. Microbiol.">
        <title>The Global Catalogue of Microorganisms (GCM) 10K type strain sequencing project: providing services to taxonomists for standard genome sequencing and annotation.</title>
        <authorList>
            <consortium name="The Broad Institute Genomics Platform"/>
            <consortium name="The Broad Institute Genome Sequencing Center for Infectious Disease"/>
            <person name="Wu L."/>
            <person name="Ma J."/>
        </authorList>
    </citation>
    <scope>NUCLEOTIDE SEQUENCE [LARGE SCALE GENOMIC DNA]</scope>
    <source>
        <strain evidence="11">CGMCC 4.7349</strain>
    </source>
</reference>
<dbReference type="SMART" id="SM00382">
    <property type="entry name" value="AAA"/>
    <property type="match status" value="1"/>
</dbReference>
<dbReference type="InterPro" id="IPR027417">
    <property type="entry name" value="P-loop_NTPase"/>
</dbReference>
<keyword evidence="2 7" id="KW-0812">Transmembrane</keyword>
<dbReference type="InterPro" id="IPR036640">
    <property type="entry name" value="ABC1_TM_sf"/>
</dbReference>
<dbReference type="SUPFAM" id="SSF52540">
    <property type="entry name" value="P-loop containing nucleoside triphosphate hydrolases"/>
    <property type="match status" value="1"/>
</dbReference>
<dbReference type="PANTHER" id="PTHR43394:SF1">
    <property type="entry name" value="ATP-BINDING CASSETTE SUB-FAMILY B MEMBER 10, MITOCHONDRIAL"/>
    <property type="match status" value="1"/>
</dbReference>
<protein>
    <submittedName>
        <fullName evidence="10">ABC transporter ATP-binding protein</fullName>
    </submittedName>
</protein>
<evidence type="ECO:0000256" key="4">
    <source>
        <dbReference type="ARBA" id="ARBA00022840"/>
    </source>
</evidence>
<dbReference type="SUPFAM" id="SSF90123">
    <property type="entry name" value="ABC transporter transmembrane region"/>
    <property type="match status" value="1"/>
</dbReference>
<evidence type="ECO:0000256" key="1">
    <source>
        <dbReference type="ARBA" id="ARBA00004651"/>
    </source>
</evidence>
<evidence type="ECO:0000259" key="8">
    <source>
        <dbReference type="PROSITE" id="PS50893"/>
    </source>
</evidence>
<evidence type="ECO:0000256" key="7">
    <source>
        <dbReference type="SAM" id="Phobius"/>
    </source>
</evidence>
<evidence type="ECO:0000256" key="2">
    <source>
        <dbReference type="ARBA" id="ARBA00022692"/>
    </source>
</evidence>
<comment type="caution">
    <text evidence="10">The sequence shown here is derived from an EMBL/GenBank/DDBJ whole genome shotgun (WGS) entry which is preliminary data.</text>
</comment>
<dbReference type="InterPro" id="IPR039421">
    <property type="entry name" value="Type_1_exporter"/>
</dbReference>
<accession>A0ABQ2M9I2</accession>
<keyword evidence="6 7" id="KW-0472">Membrane</keyword>
<gene>
    <name evidence="10" type="ORF">GCM10012286_44680</name>
</gene>
<keyword evidence="3" id="KW-0547">Nucleotide-binding</keyword>
<evidence type="ECO:0000256" key="6">
    <source>
        <dbReference type="ARBA" id="ARBA00023136"/>
    </source>
</evidence>
<dbReference type="Gene3D" id="1.20.1560.10">
    <property type="entry name" value="ABC transporter type 1, transmembrane domain"/>
    <property type="match status" value="1"/>
</dbReference>
<dbReference type="InterPro" id="IPR017871">
    <property type="entry name" value="ABC_transporter-like_CS"/>
</dbReference>
<evidence type="ECO:0000256" key="3">
    <source>
        <dbReference type="ARBA" id="ARBA00022741"/>
    </source>
</evidence>
<dbReference type="RefSeq" id="WP_189175358.1">
    <property type="nucleotide sequence ID" value="NZ_BMNG01000010.1"/>
</dbReference>
<dbReference type="PROSITE" id="PS50893">
    <property type="entry name" value="ABC_TRANSPORTER_2"/>
    <property type="match status" value="1"/>
</dbReference>
<keyword evidence="4 10" id="KW-0067">ATP-binding</keyword>
<keyword evidence="11" id="KW-1185">Reference proteome</keyword>
<dbReference type="InterPro" id="IPR011527">
    <property type="entry name" value="ABC1_TM_dom"/>
</dbReference>
<organism evidence="10 11">
    <name type="scientific">Streptomyces lasiicapitis</name>
    <dbReference type="NCBI Taxonomy" id="1923961"/>
    <lineage>
        <taxon>Bacteria</taxon>
        <taxon>Bacillati</taxon>
        <taxon>Actinomycetota</taxon>
        <taxon>Actinomycetes</taxon>
        <taxon>Kitasatosporales</taxon>
        <taxon>Streptomycetaceae</taxon>
        <taxon>Streptomyces</taxon>
    </lineage>
</organism>
<feature type="transmembrane region" description="Helical" evidence="7">
    <location>
        <begin position="157"/>
        <end position="179"/>
    </location>
</feature>
<feature type="transmembrane region" description="Helical" evidence="7">
    <location>
        <begin position="128"/>
        <end position="151"/>
    </location>
</feature>
<evidence type="ECO:0000313" key="10">
    <source>
        <dbReference type="EMBL" id="GGO48628.1"/>
    </source>
</evidence>
<proteinExistence type="predicted"/>
<evidence type="ECO:0000313" key="11">
    <source>
        <dbReference type="Proteomes" id="UP000656881"/>
    </source>
</evidence>
<dbReference type="InterPro" id="IPR003439">
    <property type="entry name" value="ABC_transporter-like_ATP-bd"/>
</dbReference>
<feature type="domain" description="ABC transmembrane type-1" evidence="9">
    <location>
        <begin position="18"/>
        <end position="302"/>
    </location>
</feature>
<name>A0ABQ2M9I2_9ACTN</name>
<dbReference type="GO" id="GO:0005524">
    <property type="term" value="F:ATP binding"/>
    <property type="evidence" value="ECO:0007669"/>
    <property type="project" value="UniProtKB-KW"/>
</dbReference>
<dbReference type="Gene3D" id="3.40.50.300">
    <property type="entry name" value="P-loop containing nucleotide triphosphate hydrolases"/>
    <property type="match status" value="1"/>
</dbReference>
<dbReference type="PROSITE" id="PS50929">
    <property type="entry name" value="ABC_TM1F"/>
    <property type="match status" value="1"/>
</dbReference>